<feature type="compositionally biased region" description="Low complexity" evidence="1">
    <location>
        <begin position="75"/>
        <end position="85"/>
    </location>
</feature>
<evidence type="ECO:0000313" key="3">
    <source>
        <dbReference type="Proteomes" id="UP000799436"/>
    </source>
</evidence>
<feature type="compositionally biased region" description="Polar residues" evidence="1">
    <location>
        <begin position="206"/>
        <end position="224"/>
    </location>
</feature>
<feature type="compositionally biased region" description="Polar residues" evidence="1">
    <location>
        <begin position="292"/>
        <end position="301"/>
    </location>
</feature>
<feature type="compositionally biased region" description="Low complexity" evidence="1">
    <location>
        <begin position="985"/>
        <end position="998"/>
    </location>
</feature>
<feature type="compositionally biased region" description="Polar residues" evidence="1">
    <location>
        <begin position="1110"/>
        <end position="1119"/>
    </location>
</feature>
<feature type="region of interest" description="Disordered" evidence="1">
    <location>
        <begin position="586"/>
        <end position="627"/>
    </location>
</feature>
<keyword evidence="3" id="KW-1185">Reference proteome</keyword>
<feature type="region of interest" description="Disordered" evidence="1">
    <location>
        <begin position="871"/>
        <end position="1095"/>
    </location>
</feature>
<dbReference type="EMBL" id="ML995845">
    <property type="protein sequence ID" value="KAF2768305.1"/>
    <property type="molecule type" value="Genomic_DNA"/>
</dbReference>
<feature type="compositionally biased region" description="Basic and acidic residues" evidence="1">
    <location>
        <begin position="722"/>
        <end position="734"/>
    </location>
</feature>
<feature type="compositionally biased region" description="Low complexity" evidence="1">
    <location>
        <begin position="1251"/>
        <end position="1263"/>
    </location>
</feature>
<feature type="compositionally biased region" description="Basic and acidic residues" evidence="1">
    <location>
        <begin position="1363"/>
        <end position="1372"/>
    </location>
</feature>
<feature type="compositionally biased region" description="Acidic residues" evidence="1">
    <location>
        <begin position="1327"/>
        <end position="1340"/>
    </location>
</feature>
<feature type="compositionally biased region" description="Polar residues" evidence="1">
    <location>
        <begin position="1437"/>
        <end position="1459"/>
    </location>
</feature>
<accession>A0A6G1L629</accession>
<feature type="compositionally biased region" description="Polar residues" evidence="1">
    <location>
        <begin position="770"/>
        <end position="781"/>
    </location>
</feature>
<feature type="compositionally biased region" description="Basic and acidic residues" evidence="1">
    <location>
        <begin position="604"/>
        <end position="622"/>
    </location>
</feature>
<feature type="region of interest" description="Disordered" evidence="1">
    <location>
        <begin position="642"/>
        <end position="845"/>
    </location>
</feature>
<evidence type="ECO:0000256" key="1">
    <source>
        <dbReference type="SAM" id="MobiDB-lite"/>
    </source>
</evidence>
<feature type="region of interest" description="Disordered" evidence="1">
    <location>
        <begin position="1578"/>
        <end position="1602"/>
    </location>
</feature>
<feature type="compositionally biased region" description="Polar residues" evidence="1">
    <location>
        <begin position="1030"/>
        <end position="1053"/>
    </location>
</feature>
<feature type="compositionally biased region" description="Polar residues" evidence="1">
    <location>
        <begin position="1474"/>
        <end position="1484"/>
    </location>
</feature>
<sequence>MPGLFSSRRRGSSASRPVPPSTSSAAAAAAAGAYLHNASSTTSLSSAAAAAALRSRPSSPEAVGSIQTKRMVRRGSVSSVGSGSVIAGGTRGGPGGRGGLTRMNSGGSMSERTFRSPSPGSNRQSPNGAVSPAPDAPPVPALPASLGSGHRRSTSLEAPQRVTSPPPNQGKRGSSVDRHSIVPPPSTSRQAKRLSNVSEDDELDRQNSASRNFSRPMASPTSPANGAKKYTHGMGGYHTGPVGKATAGSRPGTSDGTLKQQGTNGALPMRLSEANRSASYETKDSIMVYDPSTRTFISKPNPNAGKGAPPSPTLPQAPALAPGTYDPSTRSIVPGKPASATPSSAPLVNKKTRPQLQPVETGPQPPPRNPARVSSPSPTSPRAQGFLQKQPSVVREDPEGEETAESQNPASSMKDTGRVTQTSAGPAKVYVAPLTHQRSGSLDVPRRTVEAGRGRNISMSPSRSAHFSTSPIVYGQRHDPPPRDLSPVKSAMKHSPASSVRTSSPMATFSPISGPAIPPSDASDTTSLYSQDGLLPKKKKSVRVSFDEQPEVVEISGAAAAAPKAIAAQASERSPAIDDEMEELMKPRPALPSFGSVRRSSGRRPPEMPEKVTEMAPERDGVSSDAALGGVLNTYKVRNISVDEKDLQDGKIPSPPIPPQVTSKNIPSEASDVDEDESGFKPEATSTPAQAKSDANSASGNLNPDVETRDFAAETPSALGLDDNKSNTATHDRNGVPAISLLPPTPGDEAEKELGDNAAQGDGHIKPRPSNESATDESSASDGEAGNVASTPARQLASTMAPADTNPEEFVDAQPHTAAPVYTNELLQPSPNLEAIDEDDSDDSAAFSDAAEDLSDLDEGGFASLNAIVSSPAVPSPVTEKQADTAPTLPESPTSKPAAIRQARQALNDSGSGDWSQATAYWSNLTMQQRQQIEREHLSSDDERPLPAPKPKKKKSALKQTGPSAPAPSAADNAAPKQMLKTLRAQPGPAAAPASGAGDSDVHMRRTMRPQSSDGGAMRSSMRSGGSSDQGNSIRTTMRSGPVSQQRPQSAIGSTSSVTKKTSSRPTSATGGLSSSSAGAAMTRARAGTTDSDDVIVAQDGAFPRVLSKRASQVSQQQRGFAAAVPPPGAYTQKLQQKVTANNDSDSESSFKKKRKSAATAGDGRYTMRRSMRAGSVGRHSEDSRAARPMSPELGAKRGGGAFSIRSLSPTGVSWGRDRGEKLRSSLRSPSVDTGARRTTLRSGSAVRGGSTTRASARPASTAGDASKFKSRFRADSDDDDDDRPAGRGFFKSRFADSDDEDDGPPGFIAADLAPVRGIPKRKGQDDGDSTDLEDEEDEAADPRKASRKREKQIKPGVPDPAEIDKAMEAARRKLGIAAPAAESNQGSALSKGSLRGPSTETAKPAFKLEDLKLDTTASPPQKKKGFMGSILRRNRNSTQSVTTVNQLNSPTLSGSPKVTSAAAASSPSVANAGETSAPSSPSQAKLVRRASYQPSQPRMKRGDSNVTAPPSSGDYGRATEDRENWPLPPPIPNDPPKASLHRPTTSDGVNPEAVRLARSMRPDIAPRAQSGIFEGREKARRSVRMADGVKEDDGGNELVGNGFRGIYSERTGRKKKFGMLRRAFGLND</sequence>
<reference evidence="2" key="1">
    <citation type="journal article" date="2020" name="Stud. Mycol.">
        <title>101 Dothideomycetes genomes: a test case for predicting lifestyles and emergence of pathogens.</title>
        <authorList>
            <person name="Haridas S."/>
            <person name="Albert R."/>
            <person name="Binder M."/>
            <person name="Bloem J."/>
            <person name="Labutti K."/>
            <person name="Salamov A."/>
            <person name="Andreopoulos B."/>
            <person name="Baker S."/>
            <person name="Barry K."/>
            <person name="Bills G."/>
            <person name="Bluhm B."/>
            <person name="Cannon C."/>
            <person name="Castanera R."/>
            <person name="Culley D."/>
            <person name="Daum C."/>
            <person name="Ezra D."/>
            <person name="Gonzalez J."/>
            <person name="Henrissat B."/>
            <person name="Kuo A."/>
            <person name="Liang C."/>
            <person name="Lipzen A."/>
            <person name="Lutzoni F."/>
            <person name="Magnuson J."/>
            <person name="Mondo S."/>
            <person name="Nolan M."/>
            <person name="Ohm R."/>
            <person name="Pangilinan J."/>
            <person name="Park H.-J."/>
            <person name="Ramirez L."/>
            <person name="Alfaro M."/>
            <person name="Sun H."/>
            <person name="Tritt A."/>
            <person name="Yoshinaga Y."/>
            <person name="Zwiers L.-H."/>
            <person name="Turgeon B."/>
            <person name="Goodwin S."/>
            <person name="Spatafora J."/>
            <person name="Crous P."/>
            <person name="Grigoriev I."/>
        </authorList>
    </citation>
    <scope>NUCLEOTIDE SEQUENCE</scope>
    <source>
        <strain evidence="2">CBS 116005</strain>
    </source>
</reference>
<feature type="compositionally biased region" description="Pro residues" evidence="1">
    <location>
        <begin position="1527"/>
        <end position="1536"/>
    </location>
</feature>
<feature type="region of interest" description="Disordered" evidence="1">
    <location>
        <begin position="53"/>
        <end position="542"/>
    </location>
</feature>
<feature type="compositionally biased region" description="Low complexity" evidence="1">
    <location>
        <begin position="963"/>
        <end position="976"/>
    </location>
</feature>
<feature type="compositionally biased region" description="Polar residues" evidence="1">
    <location>
        <begin position="103"/>
        <end position="128"/>
    </location>
</feature>
<feature type="region of interest" description="Disordered" evidence="1">
    <location>
        <begin position="1"/>
        <end position="30"/>
    </location>
</feature>
<feature type="region of interest" description="Disordered" evidence="1">
    <location>
        <begin position="1107"/>
        <end position="1550"/>
    </location>
</feature>
<name>A0A6G1L629_9PEZI</name>
<feature type="compositionally biased region" description="Basic and acidic residues" evidence="1">
    <location>
        <begin position="932"/>
        <end position="945"/>
    </location>
</feature>
<dbReference type="Proteomes" id="UP000799436">
    <property type="component" value="Unassembled WGS sequence"/>
</dbReference>
<feature type="compositionally biased region" description="Low complexity" evidence="1">
    <location>
        <begin position="1054"/>
        <end position="1090"/>
    </location>
</feature>
<dbReference type="OrthoDB" id="5423926at2759"/>
<proteinExistence type="predicted"/>
<feature type="compositionally biased region" description="Polar residues" evidence="1">
    <location>
        <begin position="457"/>
        <end position="471"/>
    </location>
</feature>
<feature type="compositionally biased region" description="Polar residues" evidence="1">
    <location>
        <begin position="496"/>
        <end position="511"/>
    </location>
</feature>
<feature type="compositionally biased region" description="Polar residues" evidence="1">
    <location>
        <begin position="1383"/>
        <end position="1402"/>
    </location>
</feature>
<evidence type="ECO:0000313" key="2">
    <source>
        <dbReference type="EMBL" id="KAF2768305.1"/>
    </source>
</evidence>
<feature type="compositionally biased region" description="Polar residues" evidence="1">
    <location>
        <begin position="905"/>
        <end position="931"/>
    </location>
</feature>
<feature type="compositionally biased region" description="Gly residues" evidence="1">
    <location>
        <begin position="89"/>
        <end position="99"/>
    </location>
</feature>
<gene>
    <name evidence="2" type="ORF">EJ03DRAFT_120647</name>
</gene>
<organism evidence="2 3">
    <name type="scientific">Teratosphaeria nubilosa</name>
    <dbReference type="NCBI Taxonomy" id="161662"/>
    <lineage>
        <taxon>Eukaryota</taxon>
        <taxon>Fungi</taxon>
        <taxon>Dikarya</taxon>
        <taxon>Ascomycota</taxon>
        <taxon>Pezizomycotina</taxon>
        <taxon>Dothideomycetes</taxon>
        <taxon>Dothideomycetidae</taxon>
        <taxon>Mycosphaerellales</taxon>
        <taxon>Teratosphaeriaceae</taxon>
        <taxon>Teratosphaeria</taxon>
    </lineage>
</organism>
<feature type="compositionally biased region" description="Polar residues" evidence="1">
    <location>
        <begin position="405"/>
        <end position="424"/>
    </location>
</feature>
<feature type="compositionally biased region" description="Low complexity" evidence="1">
    <location>
        <begin position="1461"/>
        <end position="1473"/>
    </location>
</feature>
<feature type="compositionally biased region" description="Basic and acidic residues" evidence="1">
    <location>
        <begin position="444"/>
        <end position="453"/>
    </location>
</feature>
<feature type="compositionally biased region" description="Polar residues" evidence="1">
    <location>
        <begin position="372"/>
        <end position="391"/>
    </location>
</feature>
<feature type="compositionally biased region" description="Polar residues" evidence="1">
    <location>
        <begin position="684"/>
        <end position="702"/>
    </location>
</feature>
<feature type="compositionally biased region" description="Polar residues" evidence="1">
    <location>
        <begin position="1133"/>
        <end position="1144"/>
    </location>
</feature>
<feature type="compositionally biased region" description="Polar residues" evidence="1">
    <location>
        <begin position="788"/>
        <end position="798"/>
    </location>
</feature>
<feature type="compositionally biased region" description="Polar residues" evidence="1">
    <location>
        <begin position="251"/>
        <end position="264"/>
    </location>
</feature>
<feature type="compositionally biased region" description="Low complexity" evidence="1">
    <location>
        <begin position="1012"/>
        <end position="1029"/>
    </location>
</feature>
<feature type="compositionally biased region" description="Polar residues" evidence="1">
    <location>
        <begin position="187"/>
        <end position="197"/>
    </location>
</feature>
<feature type="compositionally biased region" description="Low complexity" evidence="1">
    <location>
        <begin position="12"/>
        <end position="30"/>
    </location>
</feature>
<protein>
    <submittedName>
        <fullName evidence="2">Uncharacterized protein</fullName>
    </submittedName>
</protein>